<dbReference type="SUPFAM" id="SSF47413">
    <property type="entry name" value="lambda repressor-like DNA-binding domains"/>
    <property type="match status" value="1"/>
</dbReference>
<evidence type="ECO:0000256" key="1">
    <source>
        <dbReference type="ARBA" id="ARBA00009981"/>
    </source>
</evidence>
<protein>
    <submittedName>
        <fullName evidence="4">Helix-turn-helix transcriptional regulator</fullName>
    </submittedName>
</protein>
<dbReference type="InterPro" id="IPR036165">
    <property type="entry name" value="YefM-like_sf"/>
</dbReference>
<name>A0ABR9D6T2_9GAMM</name>
<dbReference type="Pfam" id="PF01381">
    <property type="entry name" value="HTH_3"/>
    <property type="match status" value="1"/>
</dbReference>
<evidence type="ECO:0000313" key="5">
    <source>
        <dbReference type="Proteomes" id="UP000652176"/>
    </source>
</evidence>
<evidence type="ECO:0000256" key="2">
    <source>
        <dbReference type="ARBA" id="ARBA00023125"/>
    </source>
</evidence>
<reference evidence="4 5" key="1">
    <citation type="submission" date="2020-09" db="EMBL/GenBank/DDBJ databases">
        <title>Methylomonas albis sp. nov. and Methylomonas fluvii sp. nov.: Two cold-adapted methanotrophs from the River Elbe and an amended description of Methylovulum psychrotolerans strain Eb1.</title>
        <authorList>
            <person name="Bussmann I.K."/>
            <person name="Klings K.-W."/>
            <person name="Warnstedt J."/>
            <person name="Hoppert M."/>
            <person name="Saborowski A."/>
            <person name="Horn F."/>
            <person name="Liebner S."/>
        </authorList>
    </citation>
    <scope>NUCLEOTIDE SEQUENCE [LARGE SCALE GENOMIC DNA]</scope>
    <source>
        <strain evidence="4 5">EbA</strain>
    </source>
</reference>
<dbReference type="SUPFAM" id="SSF143120">
    <property type="entry name" value="YefM-like"/>
    <property type="match status" value="1"/>
</dbReference>
<dbReference type="PROSITE" id="PS50943">
    <property type="entry name" value="HTH_CROC1"/>
    <property type="match status" value="1"/>
</dbReference>
<dbReference type="Proteomes" id="UP000652176">
    <property type="component" value="Unassembled WGS sequence"/>
</dbReference>
<keyword evidence="2" id="KW-0238">DNA-binding</keyword>
<proteinExistence type="inferred from homology"/>
<dbReference type="EMBL" id="JACXSS010000001">
    <property type="protein sequence ID" value="MBD9358829.1"/>
    <property type="molecule type" value="Genomic_DNA"/>
</dbReference>
<sequence length="120" mass="13163">MSVQFIEQNGQKQYAVVPVADYEKLLEKAEMLDDIATFEQALASEDELVPAEIVNRLLNGENKIKVWREHRGLTQSGLAESCNMAQASIAQMESGKRTGTVAVLKKIAEALGVDLDDLVS</sequence>
<evidence type="ECO:0000313" key="4">
    <source>
        <dbReference type="EMBL" id="MBD9358829.1"/>
    </source>
</evidence>
<feature type="domain" description="HTH cro/C1-type" evidence="3">
    <location>
        <begin position="64"/>
        <end position="118"/>
    </location>
</feature>
<dbReference type="PANTHER" id="PTHR46797">
    <property type="entry name" value="HTH-TYPE TRANSCRIPTIONAL REGULATOR"/>
    <property type="match status" value="1"/>
</dbReference>
<accession>A0ABR9D6T2</accession>
<dbReference type="CDD" id="cd00093">
    <property type="entry name" value="HTH_XRE"/>
    <property type="match status" value="1"/>
</dbReference>
<dbReference type="PANTHER" id="PTHR46797:SF1">
    <property type="entry name" value="METHYLPHOSPHONATE SYNTHASE"/>
    <property type="match status" value="1"/>
</dbReference>
<organism evidence="4 5">
    <name type="scientific">Methylomonas albis</name>
    <dbReference type="NCBI Taxonomy" id="1854563"/>
    <lineage>
        <taxon>Bacteria</taxon>
        <taxon>Pseudomonadati</taxon>
        <taxon>Pseudomonadota</taxon>
        <taxon>Gammaproteobacteria</taxon>
        <taxon>Methylococcales</taxon>
        <taxon>Methylococcaceae</taxon>
        <taxon>Methylomonas</taxon>
    </lineage>
</organism>
<gene>
    <name evidence="4" type="ORF">IE877_23660</name>
</gene>
<keyword evidence="5" id="KW-1185">Reference proteome</keyword>
<dbReference type="SMART" id="SM00530">
    <property type="entry name" value="HTH_XRE"/>
    <property type="match status" value="1"/>
</dbReference>
<evidence type="ECO:0000259" key="3">
    <source>
        <dbReference type="PROSITE" id="PS50943"/>
    </source>
</evidence>
<dbReference type="RefSeq" id="WP_192377021.1">
    <property type="nucleotide sequence ID" value="NZ_CAJHIV010000001.1"/>
</dbReference>
<comment type="similarity">
    <text evidence="1">Belongs to the phD/YefM antitoxin family.</text>
</comment>
<comment type="caution">
    <text evidence="4">The sequence shown here is derived from an EMBL/GenBank/DDBJ whole genome shotgun (WGS) entry which is preliminary data.</text>
</comment>
<dbReference type="Gene3D" id="1.10.260.40">
    <property type="entry name" value="lambda repressor-like DNA-binding domains"/>
    <property type="match status" value="1"/>
</dbReference>
<dbReference type="InterPro" id="IPR010982">
    <property type="entry name" value="Lambda_DNA-bd_dom_sf"/>
</dbReference>
<dbReference type="InterPro" id="IPR050807">
    <property type="entry name" value="TransReg_Diox_bact_type"/>
</dbReference>
<dbReference type="InterPro" id="IPR001387">
    <property type="entry name" value="Cro/C1-type_HTH"/>
</dbReference>